<protein>
    <submittedName>
        <fullName evidence="2">Uncharacterized protein</fullName>
    </submittedName>
</protein>
<reference evidence="2" key="1">
    <citation type="journal article" date="2011" name="ISME J.">
        <title>The endosymbionts of the deep-sea tubeworms Riftia pachyptila and Tevnia jerichonana share an identical physiology as revealed by proteogenomic analyses.</title>
        <authorList>
            <person name="Gardebrecht A."/>
            <person name="Markert S."/>
            <person name="Felbeck H."/>
            <person name="Thuermer A."/>
            <person name="Albrecht D."/>
            <person name="Wollherr A."/>
            <person name="Kabisch J."/>
            <person name="Lehmann R."/>
            <person name="Daniel R."/>
            <person name="Liesegang H."/>
            <person name="Hecker M."/>
            <person name="Sievert S.M."/>
            <person name="Schweder T."/>
        </authorList>
    </citation>
    <scope>NUCLEOTIDE SEQUENCE [LARGE SCALE GENOMIC DNA]</scope>
</reference>
<evidence type="ECO:0000313" key="3">
    <source>
        <dbReference type="Proteomes" id="UP000004491"/>
    </source>
</evidence>
<keyword evidence="3" id="KW-1185">Reference proteome</keyword>
<feature type="transmembrane region" description="Helical" evidence="1">
    <location>
        <begin position="12"/>
        <end position="45"/>
    </location>
</feature>
<organism evidence="2 3">
    <name type="scientific">endosymbiont of Riftia pachyptila</name>
    <name type="common">vent Ph05</name>
    <dbReference type="NCBI Taxonomy" id="1048808"/>
    <lineage>
        <taxon>Bacteria</taxon>
        <taxon>Pseudomonadati</taxon>
        <taxon>Pseudomonadota</taxon>
        <taxon>Gammaproteobacteria</taxon>
        <taxon>sulfur-oxidizing symbionts</taxon>
    </lineage>
</organism>
<sequence>MMDKRFKRLRKPLILAAVVIWIGYVFLANGAGAGVMTMIFLLLMITAMNIEF</sequence>
<name>G2D9N8_9GAMM</name>
<keyword evidence="1" id="KW-1133">Transmembrane helix</keyword>
<evidence type="ECO:0000256" key="1">
    <source>
        <dbReference type="SAM" id="Phobius"/>
    </source>
</evidence>
<accession>G2D9N8</accession>
<keyword evidence="1" id="KW-0812">Transmembrane</keyword>
<dbReference type="EMBL" id="AFOC01000004">
    <property type="protein sequence ID" value="EGV52700.1"/>
    <property type="molecule type" value="Genomic_DNA"/>
</dbReference>
<proteinExistence type="predicted"/>
<dbReference type="Proteomes" id="UP000004491">
    <property type="component" value="Unassembled WGS sequence"/>
</dbReference>
<evidence type="ECO:0000313" key="2">
    <source>
        <dbReference type="EMBL" id="EGV52700.1"/>
    </source>
</evidence>
<dbReference type="AlphaFoldDB" id="G2D9N8"/>
<keyword evidence="1" id="KW-0472">Membrane</keyword>
<comment type="caution">
    <text evidence="2">The sequence shown here is derived from an EMBL/GenBank/DDBJ whole genome shotgun (WGS) entry which is preliminary data.</text>
</comment>
<gene>
    <name evidence="2" type="ORF">Rifp1Sym_ad00470</name>
</gene>
<dbReference type="RefSeq" id="WP_005958746.1">
    <property type="nucleotide sequence ID" value="NZ_AFOC01000004.1"/>
</dbReference>